<accession>A0A9D4RB03</accession>
<dbReference type="AlphaFoldDB" id="A0A9D4RB03"/>
<reference evidence="1" key="1">
    <citation type="journal article" date="2019" name="bioRxiv">
        <title>The Genome of the Zebra Mussel, Dreissena polymorpha: A Resource for Invasive Species Research.</title>
        <authorList>
            <person name="McCartney M.A."/>
            <person name="Auch B."/>
            <person name="Kono T."/>
            <person name="Mallez S."/>
            <person name="Zhang Y."/>
            <person name="Obille A."/>
            <person name="Becker A."/>
            <person name="Abrahante J.E."/>
            <person name="Garbe J."/>
            <person name="Badalamenti J.P."/>
            <person name="Herman A."/>
            <person name="Mangelson H."/>
            <person name="Liachko I."/>
            <person name="Sullivan S."/>
            <person name="Sone E.D."/>
            <person name="Koren S."/>
            <person name="Silverstein K.A.T."/>
            <person name="Beckman K.B."/>
            <person name="Gohl D.M."/>
        </authorList>
    </citation>
    <scope>NUCLEOTIDE SEQUENCE</scope>
    <source>
        <strain evidence="1">Duluth1</strain>
        <tissue evidence="1">Whole animal</tissue>
    </source>
</reference>
<protein>
    <submittedName>
        <fullName evidence="1">Uncharacterized protein</fullName>
    </submittedName>
</protein>
<keyword evidence="2" id="KW-1185">Reference proteome</keyword>
<name>A0A9D4RB03_DREPO</name>
<sequence>MLLGQEFSGCCSTSKFLLDQHLDAARAEMFLLQQKLKFRPLWCAIYFRVHIPACS</sequence>
<reference evidence="1" key="2">
    <citation type="submission" date="2020-11" db="EMBL/GenBank/DDBJ databases">
        <authorList>
            <person name="McCartney M.A."/>
            <person name="Auch B."/>
            <person name="Kono T."/>
            <person name="Mallez S."/>
            <person name="Becker A."/>
            <person name="Gohl D.M."/>
            <person name="Silverstein K.A.T."/>
            <person name="Koren S."/>
            <person name="Bechman K.B."/>
            <person name="Herman A."/>
            <person name="Abrahante J.E."/>
            <person name="Garbe J."/>
        </authorList>
    </citation>
    <scope>NUCLEOTIDE SEQUENCE</scope>
    <source>
        <strain evidence="1">Duluth1</strain>
        <tissue evidence="1">Whole animal</tissue>
    </source>
</reference>
<proteinExistence type="predicted"/>
<organism evidence="1 2">
    <name type="scientific">Dreissena polymorpha</name>
    <name type="common">Zebra mussel</name>
    <name type="synonym">Mytilus polymorpha</name>
    <dbReference type="NCBI Taxonomy" id="45954"/>
    <lineage>
        <taxon>Eukaryota</taxon>
        <taxon>Metazoa</taxon>
        <taxon>Spiralia</taxon>
        <taxon>Lophotrochozoa</taxon>
        <taxon>Mollusca</taxon>
        <taxon>Bivalvia</taxon>
        <taxon>Autobranchia</taxon>
        <taxon>Heteroconchia</taxon>
        <taxon>Euheterodonta</taxon>
        <taxon>Imparidentia</taxon>
        <taxon>Neoheterodontei</taxon>
        <taxon>Myida</taxon>
        <taxon>Dreissenoidea</taxon>
        <taxon>Dreissenidae</taxon>
        <taxon>Dreissena</taxon>
    </lineage>
</organism>
<evidence type="ECO:0000313" key="2">
    <source>
        <dbReference type="Proteomes" id="UP000828390"/>
    </source>
</evidence>
<comment type="caution">
    <text evidence="1">The sequence shown here is derived from an EMBL/GenBank/DDBJ whole genome shotgun (WGS) entry which is preliminary data.</text>
</comment>
<dbReference type="EMBL" id="JAIWYP010000002">
    <property type="protein sequence ID" value="KAH3860818.1"/>
    <property type="molecule type" value="Genomic_DNA"/>
</dbReference>
<evidence type="ECO:0000313" key="1">
    <source>
        <dbReference type="EMBL" id="KAH3860818.1"/>
    </source>
</evidence>
<gene>
    <name evidence="1" type="ORF">DPMN_023742</name>
</gene>
<dbReference type="Proteomes" id="UP000828390">
    <property type="component" value="Unassembled WGS sequence"/>
</dbReference>